<protein>
    <submittedName>
        <fullName evidence="2">Uncharacterized protein</fullName>
    </submittedName>
</protein>
<feature type="region of interest" description="Disordered" evidence="1">
    <location>
        <begin position="676"/>
        <end position="710"/>
    </location>
</feature>
<name>A0ABR0KIC0_9EURO</name>
<organism evidence="2 3">
    <name type="scientific">Lithohypha guttulata</name>
    <dbReference type="NCBI Taxonomy" id="1690604"/>
    <lineage>
        <taxon>Eukaryota</taxon>
        <taxon>Fungi</taxon>
        <taxon>Dikarya</taxon>
        <taxon>Ascomycota</taxon>
        <taxon>Pezizomycotina</taxon>
        <taxon>Eurotiomycetes</taxon>
        <taxon>Chaetothyriomycetidae</taxon>
        <taxon>Chaetothyriales</taxon>
        <taxon>Trichomeriaceae</taxon>
        <taxon>Lithohypha</taxon>
    </lineage>
</organism>
<proteinExistence type="predicted"/>
<comment type="caution">
    <text evidence="2">The sequence shown here is derived from an EMBL/GenBank/DDBJ whole genome shotgun (WGS) entry which is preliminary data.</text>
</comment>
<accession>A0ABR0KIC0</accession>
<feature type="compositionally biased region" description="Basic and acidic residues" evidence="1">
    <location>
        <begin position="441"/>
        <end position="453"/>
    </location>
</feature>
<dbReference type="Proteomes" id="UP001345013">
    <property type="component" value="Unassembled WGS sequence"/>
</dbReference>
<feature type="compositionally biased region" description="Acidic residues" evidence="1">
    <location>
        <begin position="403"/>
        <end position="416"/>
    </location>
</feature>
<feature type="compositionally biased region" description="Acidic residues" evidence="1">
    <location>
        <begin position="457"/>
        <end position="483"/>
    </location>
</feature>
<feature type="compositionally biased region" description="Acidic residues" evidence="1">
    <location>
        <begin position="385"/>
        <end position="395"/>
    </location>
</feature>
<evidence type="ECO:0000313" key="3">
    <source>
        <dbReference type="Proteomes" id="UP001345013"/>
    </source>
</evidence>
<dbReference type="InterPro" id="IPR014839">
    <property type="entry name" value="Crt10"/>
</dbReference>
<keyword evidence="3" id="KW-1185">Reference proteome</keyword>
<sequence>MENDRKPYEPVRVEMIGVESGLERFSKDGIITLPPVSKWRNNLTALSHYENLFFIASDDCIAVYQPDFPFQTLRRQPALLIKPELANRNASGYLSQRGGAQDHCINHLVVGDLGSQEILLFATDSGNIEAYYTSAVLEAIKRAPGQYCEGSSSDVLGLRPFFSYWVRQSAWGIDIHKEARMIAVSANVPNAAQPGISEDCSAAITVFAFALQPPSSPGFEPADGEPDSADNVEWTVWDPRCDSQQPKRTRNYKIVLAGWEGHGNNIPNICFANTSDDDGDIWLFSTDITGEMKSWQVWKGSVFRGWNFGTAEGSVRRWMHHQYPGWNVAALDVSCFRPAKNNDEFIGSSKAPVYFGYHDPGESFNISRIVDRNSENSHFHPSNLEADDEDPPSEVDEIHSTVDEDASEHDEPDVMEDVQSPTNPTRFLPETDWHLGPSDHSMNRDIEPFDRPVEYQVESEDDSVLESDSSSGDEDDSMEDEQESPPPPNSRIQKHIRRLVTPIQNPNAKTPEIAMIHCSDSHVRLLGSPKARFPHIFCASILRQIMPQNIQTHMQGLEFAHMDRLNMLQKIPELGLVLIATQTGRVAVCALTRRPDGLLGFRVDWVLPTKKQERRGRRPEFCSLIGMAVAPIQGRWKSRAEAADDDEPLNFEEQEIDGVSTSFDPNVVVLRHPATPQERHAWKSEKGEPPAVKMEHRPWTRAPSEVPSWQATETSRRYRVMLTYSDMSVLSYEVWRDVEKDEKA</sequence>
<reference evidence="2 3" key="1">
    <citation type="submission" date="2023-08" db="EMBL/GenBank/DDBJ databases">
        <title>Black Yeasts Isolated from many extreme environments.</title>
        <authorList>
            <person name="Coleine C."/>
            <person name="Stajich J.E."/>
            <person name="Selbmann L."/>
        </authorList>
    </citation>
    <scope>NUCLEOTIDE SEQUENCE [LARGE SCALE GENOMIC DNA]</scope>
    <source>
        <strain evidence="2 3">CCFEE 5885</strain>
    </source>
</reference>
<feature type="compositionally biased region" description="Basic and acidic residues" evidence="1">
    <location>
        <begin position="677"/>
        <end position="698"/>
    </location>
</feature>
<gene>
    <name evidence="2" type="ORF">LTR24_002224</name>
</gene>
<evidence type="ECO:0000256" key="1">
    <source>
        <dbReference type="SAM" id="MobiDB-lite"/>
    </source>
</evidence>
<feature type="region of interest" description="Disordered" evidence="1">
    <location>
        <begin position="375"/>
        <end position="493"/>
    </location>
</feature>
<dbReference type="EMBL" id="JAVRRG010000018">
    <property type="protein sequence ID" value="KAK5097355.1"/>
    <property type="molecule type" value="Genomic_DNA"/>
</dbReference>
<dbReference type="Pfam" id="PF08728">
    <property type="entry name" value="CRT10"/>
    <property type="match status" value="2"/>
</dbReference>
<evidence type="ECO:0000313" key="2">
    <source>
        <dbReference type="EMBL" id="KAK5097355.1"/>
    </source>
</evidence>